<dbReference type="CDD" id="cd03138">
    <property type="entry name" value="GATase1_AraC_2"/>
    <property type="match status" value="1"/>
</dbReference>
<dbReference type="PROSITE" id="PS01124">
    <property type="entry name" value="HTH_ARAC_FAMILY_2"/>
    <property type="match status" value="1"/>
</dbReference>
<evidence type="ECO:0000259" key="4">
    <source>
        <dbReference type="PROSITE" id="PS01124"/>
    </source>
</evidence>
<dbReference type="GO" id="GO:0003700">
    <property type="term" value="F:DNA-binding transcription factor activity"/>
    <property type="evidence" value="ECO:0007669"/>
    <property type="project" value="InterPro"/>
</dbReference>
<dbReference type="Gene3D" id="3.40.50.880">
    <property type="match status" value="1"/>
</dbReference>
<evidence type="ECO:0000313" key="6">
    <source>
        <dbReference type="Proteomes" id="UP000247555"/>
    </source>
</evidence>
<dbReference type="PANTHER" id="PTHR43130">
    <property type="entry name" value="ARAC-FAMILY TRANSCRIPTIONAL REGULATOR"/>
    <property type="match status" value="1"/>
</dbReference>
<organism evidence="5 6">
    <name type="scientific">Rivihabitans pingtungensis</name>
    <dbReference type="NCBI Taxonomy" id="1054498"/>
    <lineage>
        <taxon>Bacteria</taxon>
        <taxon>Pseudomonadati</taxon>
        <taxon>Pseudomonadota</taxon>
        <taxon>Betaproteobacteria</taxon>
        <taxon>Neisseriales</taxon>
        <taxon>Aquaspirillaceae</taxon>
        <taxon>Rivihabitans</taxon>
    </lineage>
</organism>
<dbReference type="RefSeq" id="WP_110390139.1">
    <property type="nucleotide sequence ID" value="NZ_QJKI01000005.1"/>
</dbReference>
<accession>A0A318LDW3</accession>
<dbReference type="OrthoDB" id="9794896at2"/>
<dbReference type="Gene3D" id="1.10.10.60">
    <property type="entry name" value="Homeodomain-like"/>
    <property type="match status" value="1"/>
</dbReference>
<dbReference type="EMBL" id="QJKI01000005">
    <property type="protein sequence ID" value="PXX79837.1"/>
    <property type="molecule type" value="Genomic_DNA"/>
</dbReference>
<proteinExistence type="predicted"/>
<protein>
    <submittedName>
        <fullName evidence="5">AraC family transcriptional regulator with amidase-like domain</fullName>
    </submittedName>
</protein>
<keyword evidence="1" id="KW-0805">Transcription regulation</keyword>
<dbReference type="Pfam" id="PF12833">
    <property type="entry name" value="HTH_18"/>
    <property type="match status" value="1"/>
</dbReference>
<dbReference type="SMART" id="SM00342">
    <property type="entry name" value="HTH_ARAC"/>
    <property type="match status" value="1"/>
</dbReference>
<evidence type="ECO:0000313" key="5">
    <source>
        <dbReference type="EMBL" id="PXX79837.1"/>
    </source>
</evidence>
<dbReference type="Pfam" id="PF01965">
    <property type="entry name" value="DJ-1_PfpI"/>
    <property type="match status" value="1"/>
</dbReference>
<evidence type="ECO:0000256" key="3">
    <source>
        <dbReference type="SAM" id="MobiDB-lite"/>
    </source>
</evidence>
<dbReference type="InterPro" id="IPR029062">
    <property type="entry name" value="Class_I_gatase-like"/>
</dbReference>
<evidence type="ECO:0000256" key="1">
    <source>
        <dbReference type="ARBA" id="ARBA00023015"/>
    </source>
</evidence>
<reference evidence="5 6" key="1">
    <citation type="submission" date="2018-05" db="EMBL/GenBank/DDBJ databases">
        <title>Genomic Encyclopedia of Type Strains, Phase IV (KMG-IV): sequencing the most valuable type-strain genomes for metagenomic binning, comparative biology and taxonomic classification.</title>
        <authorList>
            <person name="Goeker M."/>
        </authorList>
    </citation>
    <scope>NUCLEOTIDE SEQUENCE [LARGE SCALE GENOMIC DNA]</scope>
    <source>
        <strain evidence="5 6">DSM 29661</strain>
    </source>
</reference>
<name>A0A318LDW3_9NEIS</name>
<feature type="domain" description="HTH araC/xylS-type" evidence="4">
    <location>
        <begin position="223"/>
        <end position="321"/>
    </location>
</feature>
<dbReference type="PANTHER" id="PTHR43130:SF11">
    <property type="entry name" value="TRANSCRIPTIONAL REGULATORY PROTEIN"/>
    <property type="match status" value="1"/>
</dbReference>
<gene>
    <name evidence="5" type="ORF">DFR34_10535</name>
</gene>
<dbReference type="SUPFAM" id="SSF46689">
    <property type="entry name" value="Homeodomain-like"/>
    <property type="match status" value="2"/>
</dbReference>
<dbReference type="SUPFAM" id="SSF52317">
    <property type="entry name" value="Class I glutamine amidotransferase-like"/>
    <property type="match status" value="1"/>
</dbReference>
<dbReference type="InterPro" id="IPR018060">
    <property type="entry name" value="HTH_AraC"/>
</dbReference>
<dbReference type="InterPro" id="IPR002818">
    <property type="entry name" value="DJ-1/PfpI"/>
</dbReference>
<dbReference type="InterPro" id="IPR009057">
    <property type="entry name" value="Homeodomain-like_sf"/>
</dbReference>
<sequence length="353" mass="38381">MTDIAFLLPPGFFTSGVTGLIDAFMLANRQMATRGGPGLRWRLLSADGGPVAASSGLRLAADGSFAELSAGEVIIVPGVMFDDVASFERVLASHADLVARLRGWREAGHVLAAHCTGVALLAEAGVLDGQPATLSWWLAGWFRRRYPAVQLDAQALVTESAHILCSGATSAYQDLALKLIARLLGEDVAQVCARILLIDPNRVSQAPYATLAAYNGHNDPLVSDCQRWMHARLDQPFSLAALAAAVHSSERTLMRRFRQALGDTPLRHLQQQRLFAARRLLETTTLDIGEIAQRVGYQDTGAFRKLFTRELHCAPAEYRRRFARPSSERVQSLANDGSAKAKCSQKAQLTHGQ</sequence>
<evidence type="ECO:0000256" key="2">
    <source>
        <dbReference type="ARBA" id="ARBA00023163"/>
    </source>
</evidence>
<dbReference type="Proteomes" id="UP000247555">
    <property type="component" value="Unassembled WGS sequence"/>
</dbReference>
<comment type="caution">
    <text evidence="5">The sequence shown here is derived from an EMBL/GenBank/DDBJ whole genome shotgun (WGS) entry which is preliminary data.</text>
</comment>
<keyword evidence="6" id="KW-1185">Reference proteome</keyword>
<keyword evidence="2" id="KW-0804">Transcription</keyword>
<dbReference type="GO" id="GO:0043565">
    <property type="term" value="F:sequence-specific DNA binding"/>
    <property type="evidence" value="ECO:0007669"/>
    <property type="project" value="InterPro"/>
</dbReference>
<dbReference type="AlphaFoldDB" id="A0A318LDW3"/>
<feature type="region of interest" description="Disordered" evidence="3">
    <location>
        <begin position="327"/>
        <end position="353"/>
    </location>
</feature>
<dbReference type="InterPro" id="IPR052158">
    <property type="entry name" value="INH-QAR"/>
</dbReference>